<evidence type="ECO:0000256" key="7">
    <source>
        <dbReference type="ARBA" id="ARBA00022918"/>
    </source>
</evidence>
<dbReference type="SUPFAM" id="SSF53098">
    <property type="entry name" value="Ribonuclease H-like"/>
    <property type="match status" value="1"/>
</dbReference>
<feature type="compositionally biased region" description="Basic and acidic residues" evidence="11">
    <location>
        <begin position="549"/>
        <end position="562"/>
    </location>
</feature>
<dbReference type="Gene3D" id="3.30.420.10">
    <property type="entry name" value="Ribonuclease H-like superfamily/Ribonuclease H"/>
    <property type="match status" value="1"/>
</dbReference>
<dbReference type="InterPro" id="IPR036397">
    <property type="entry name" value="RNaseH_sf"/>
</dbReference>
<evidence type="ECO:0000313" key="14">
    <source>
        <dbReference type="Proteomes" id="UP001165121"/>
    </source>
</evidence>
<dbReference type="Pfam" id="PF17921">
    <property type="entry name" value="Integrase_H2C2"/>
    <property type="match status" value="1"/>
</dbReference>
<feature type="domain" description="Chromo" evidence="12">
    <location>
        <begin position="699"/>
        <end position="753"/>
    </location>
</feature>
<evidence type="ECO:0000256" key="8">
    <source>
        <dbReference type="ARBA" id="ARBA00022932"/>
    </source>
</evidence>
<gene>
    <name evidence="13" type="ORF">Pfra01_001018500</name>
</gene>
<keyword evidence="1" id="KW-0645">Protease</keyword>
<keyword evidence="2" id="KW-0479">Metal-binding</keyword>
<keyword evidence="10" id="KW-0233">DNA recombination</keyword>
<dbReference type="EMBL" id="BSXT01000971">
    <property type="protein sequence ID" value="GMF36903.1"/>
    <property type="molecule type" value="Genomic_DNA"/>
</dbReference>
<dbReference type="InterPro" id="IPR050951">
    <property type="entry name" value="Retrovirus_Pol_polyprotein"/>
</dbReference>
<evidence type="ECO:0000256" key="6">
    <source>
        <dbReference type="ARBA" id="ARBA00022908"/>
    </source>
</evidence>
<keyword evidence="8" id="KW-0548">Nucleotidyltransferase</keyword>
<keyword evidence="4" id="KW-0378">Hydrolase</keyword>
<proteinExistence type="predicted"/>
<dbReference type="GO" id="GO:0006310">
    <property type="term" value="P:DNA recombination"/>
    <property type="evidence" value="ECO:0007669"/>
    <property type="project" value="UniProtKB-KW"/>
</dbReference>
<organism evidence="13 14">
    <name type="scientific">Phytophthora fragariaefolia</name>
    <dbReference type="NCBI Taxonomy" id="1490495"/>
    <lineage>
        <taxon>Eukaryota</taxon>
        <taxon>Sar</taxon>
        <taxon>Stramenopiles</taxon>
        <taxon>Oomycota</taxon>
        <taxon>Peronosporomycetes</taxon>
        <taxon>Peronosporales</taxon>
        <taxon>Peronosporaceae</taxon>
        <taxon>Phytophthora</taxon>
    </lineage>
</organism>
<dbReference type="GO" id="GO:0046872">
    <property type="term" value="F:metal ion binding"/>
    <property type="evidence" value="ECO:0007669"/>
    <property type="project" value="UniProtKB-KW"/>
</dbReference>
<dbReference type="PANTHER" id="PTHR37984">
    <property type="entry name" value="PROTEIN CBG26694"/>
    <property type="match status" value="1"/>
</dbReference>
<feature type="region of interest" description="Disordered" evidence="11">
    <location>
        <begin position="48"/>
        <end position="74"/>
    </location>
</feature>
<evidence type="ECO:0000256" key="1">
    <source>
        <dbReference type="ARBA" id="ARBA00022670"/>
    </source>
</evidence>
<dbReference type="Gene3D" id="1.10.340.70">
    <property type="match status" value="1"/>
</dbReference>
<feature type="compositionally biased region" description="Polar residues" evidence="11">
    <location>
        <begin position="50"/>
        <end position="71"/>
    </location>
</feature>
<dbReference type="GO" id="GO:0003677">
    <property type="term" value="F:DNA binding"/>
    <property type="evidence" value="ECO:0007669"/>
    <property type="project" value="UniProtKB-KW"/>
</dbReference>
<dbReference type="Gene3D" id="2.40.50.40">
    <property type="match status" value="1"/>
</dbReference>
<evidence type="ECO:0000259" key="12">
    <source>
        <dbReference type="PROSITE" id="PS50013"/>
    </source>
</evidence>
<dbReference type="GO" id="GO:0003887">
    <property type="term" value="F:DNA-directed DNA polymerase activity"/>
    <property type="evidence" value="ECO:0007669"/>
    <property type="project" value="UniProtKB-KW"/>
</dbReference>
<evidence type="ECO:0000256" key="11">
    <source>
        <dbReference type="SAM" id="MobiDB-lite"/>
    </source>
</evidence>
<feature type="compositionally biased region" description="Low complexity" evidence="11">
    <location>
        <begin position="1"/>
        <end position="10"/>
    </location>
</feature>
<evidence type="ECO:0000256" key="5">
    <source>
        <dbReference type="ARBA" id="ARBA00022842"/>
    </source>
</evidence>
<dbReference type="GO" id="GO:0004190">
    <property type="term" value="F:aspartic-type endopeptidase activity"/>
    <property type="evidence" value="ECO:0007669"/>
    <property type="project" value="UniProtKB-KW"/>
</dbReference>
<evidence type="ECO:0000256" key="2">
    <source>
        <dbReference type="ARBA" id="ARBA00022723"/>
    </source>
</evidence>
<protein>
    <submittedName>
        <fullName evidence="13">Unnamed protein product</fullName>
    </submittedName>
</protein>
<dbReference type="InterPro" id="IPR016197">
    <property type="entry name" value="Chromo-like_dom_sf"/>
</dbReference>
<keyword evidence="14" id="KW-1185">Reference proteome</keyword>
<accession>A0A9W6XDS0</accession>
<keyword evidence="5" id="KW-0460">Magnesium</keyword>
<feature type="region of interest" description="Disordered" evidence="11">
    <location>
        <begin position="1"/>
        <end position="28"/>
    </location>
</feature>
<dbReference type="OrthoDB" id="135357at2759"/>
<evidence type="ECO:0000256" key="4">
    <source>
        <dbReference type="ARBA" id="ARBA00022801"/>
    </source>
</evidence>
<name>A0A9W6XDS0_9STRA</name>
<dbReference type="InterPro" id="IPR041588">
    <property type="entry name" value="Integrase_H2C2"/>
</dbReference>
<dbReference type="AlphaFoldDB" id="A0A9W6XDS0"/>
<dbReference type="InterPro" id="IPR056924">
    <property type="entry name" value="SH3_Tf2-1"/>
</dbReference>
<dbReference type="SMART" id="SM00298">
    <property type="entry name" value="CHROMO"/>
    <property type="match status" value="1"/>
</dbReference>
<dbReference type="CDD" id="cd00024">
    <property type="entry name" value="CD_CSD"/>
    <property type="match status" value="1"/>
</dbReference>
<keyword evidence="7" id="KW-0695">RNA-directed DNA polymerase</keyword>
<evidence type="ECO:0000256" key="10">
    <source>
        <dbReference type="ARBA" id="ARBA00023172"/>
    </source>
</evidence>
<keyword evidence="3" id="KW-0064">Aspartyl protease</keyword>
<reference evidence="13" key="1">
    <citation type="submission" date="2023-04" db="EMBL/GenBank/DDBJ databases">
        <title>Phytophthora fragariaefolia NBRC 109709.</title>
        <authorList>
            <person name="Ichikawa N."/>
            <person name="Sato H."/>
            <person name="Tonouchi N."/>
        </authorList>
    </citation>
    <scope>NUCLEOTIDE SEQUENCE</scope>
    <source>
        <strain evidence="13">NBRC 109709</strain>
    </source>
</reference>
<feature type="compositionally biased region" description="Acidic residues" evidence="11">
    <location>
        <begin position="576"/>
        <end position="586"/>
    </location>
</feature>
<dbReference type="Proteomes" id="UP001165121">
    <property type="component" value="Unassembled WGS sequence"/>
</dbReference>
<keyword evidence="9" id="KW-0238">DNA-binding</keyword>
<dbReference type="Pfam" id="PF00385">
    <property type="entry name" value="Chromo"/>
    <property type="match status" value="1"/>
</dbReference>
<dbReference type="InterPro" id="IPR023780">
    <property type="entry name" value="Chromo_domain"/>
</dbReference>
<keyword evidence="8" id="KW-0808">Transferase</keyword>
<dbReference type="SUPFAM" id="SSF54160">
    <property type="entry name" value="Chromo domain-like"/>
    <property type="match status" value="1"/>
</dbReference>
<dbReference type="PROSITE" id="PS50013">
    <property type="entry name" value="CHROMO_2"/>
    <property type="match status" value="1"/>
</dbReference>
<feature type="region of interest" description="Disordered" evidence="11">
    <location>
        <begin position="549"/>
        <end position="589"/>
    </location>
</feature>
<keyword evidence="6" id="KW-0229">DNA integration</keyword>
<evidence type="ECO:0000256" key="3">
    <source>
        <dbReference type="ARBA" id="ARBA00022750"/>
    </source>
</evidence>
<dbReference type="GO" id="GO:0006508">
    <property type="term" value="P:proteolysis"/>
    <property type="evidence" value="ECO:0007669"/>
    <property type="project" value="UniProtKB-KW"/>
</dbReference>
<dbReference type="Pfam" id="PF24626">
    <property type="entry name" value="SH3_Tf2-1"/>
    <property type="match status" value="1"/>
</dbReference>
<keyword evidence="8" id="KW-0239">DNA-directed DNA polymerase</keyword>
<dbReference type="PANTHER" id="PTHR37984:SF5">
    <property type="entry name" value="PROTEIN NYNRIN-LIKE"/>
    <property type="match status" value="1"/>
</dbReference>
<dbReference type="GO" id="GO:0015074">
    <property type="term" value="P:DNA integration"/>
    <property type="evidence" value="ECO:0007669"/>
    <property type="project" value="UniProtKB-KW"/>
</dbReference>
<dbReference type="InterPro" id="IPR012337">
    <property type="entry name" value="RNaseH-like_sf"/>
</dbReference>
<evidence type="ECO:0000313" key="13">
    <source>
        <dbReference type="EMBL" id="GMF36903.1"/>
    </source>
</evidence>
<dbReference type="GO" id="GO:0003964">
    <property type="term" value="F:RNA-directed DNA polymerase activity"/>
    <property type="evidence" value="ECO:0007669"/>
    <property type="project" value="UniProtKB-KW"/>
</dbReference>
<sequence>MTNDNPNDQDTTPDECHPGRQVYPSMSRPINDDLEACQIRHPCEPEAKVQTVSRLSQRSSRQANQTATARQWTKCDRPRPPPWFWQVYSPRTTTPDNCYPMENPNEGPGAAYTNGRPRSCNRTRNSQLHVQIKLGTQKGCFRVGLPISYPQIACGHSKEDPCISYSICSVRRLAEGLQFESPRASIRVRRVEDQPDAEVSEGRIPDATDIDPAVVIQAGRRRRISKAQNEELRWADLKALLRGELDSLTHRRAQNASKIADSFVLSEDGPLYYQEQRRRRAEPDLADIALRLVVPTTMVDDVLHSCHNSIEGGIVRTFHRVKAEFYWVGLYAGVSKHVQTCEDCSTSKSKPQLRGYSPGNVTSEYPFQMVSMDFVIPLPVTRRGNTALLLFQDHFTGYVIAKAMSETGALEVPKPLRTFAELMQSRSRATLSYRPQTNGQQERSAKTMIQTVRAYVEDPLQADWDDIAEKMVHAINNSRDTTRRETPFYLVHGWDAQSTLKSMTSTIKKDPANSADAAQWRREANRQREIALQLAKEYQLAEKAQRAEAHNARLSGKEKRSLPESTQLTRERSTDNEDADSEDEPAEPQRSLFRAGVQVWLFMERVRPGLKKKLAHRWHGPFRVKKKVKEFAYELEHPDKSGYRFYPVVHESRLKKVADLGQRPTAKLVDELSENDRFDFDEEIWPEDSWELSDTSDKYEVEAILDDKIPNSTRTSRAQRLFKVKWVGYDEPTWEPLSNLSCGGLLFDYLRNKTRECRLQMVQVADEN</sequence>
<dbReference type="InterPro" id="IPR000953">
    <property type="entry name" value="Chromo/chromo_shadow_dom"/>
</dbReference>
<evidence type="ECO:0000256" key="9">
    <source>
        <dbReference type="ARBA" id="ARBA00023125"/>
    </source>
</evidence>
<comment type="caution">
    <text evidence="13">The sequence shown here is derived from an EMBL/GenBank/DDBJ whole genome shotgun (WGS) entry which is preliminary data.</text>
</comment>